<comment type="caution">
    <text evidence="1">The sequence shown here is derived from an EMBL/GenBank/DDBJ whole genome shotgun (WGS) entry which is preliminary data.</text>
</comment>
<dbReference type="EMBL" id="JTHE02000003">
    <property type="protein sequence ID" value="NEV68045.1"/>
    <property type="molecule type" value="Genomic_DNA"/>
</dbReference>
<reference evidence="1" key="2">
    <citation type="journal article" date="2015" name="Genome Announc.">
        <title>Draft Genome Sequence of Filamentous Marine Cyanobacterium Lyngbya confervoides Strain BDU141951.</title>
        <authorList>
            <person name="Chandrababunaidu M.M."/>
            <person name="Sen D."/>
            <person name="Tripathy S."/>
        </authorList>
    </citation>
    <scope>NUCLEOTIDE SEQUENCE</scope>
    <source>
        <strain evidence="1">BDU141951</strain>
    </source>
</reference>
<gene>
    <name evidence="1" type="ORF">QQ91_013070</name>
</gene>
<reference evidence="1" key="1">
    <citation type="submission" date="2014-11" db="EMBL/GenBank/DDBJ databases">
        <authorList>
            <person name="Malar M.C."/>
            <person name="Sen D."/>
            <person name="Tripathy S."/>
        </authorList>
    </citation>
    <scope>NUCLEOTIDE SEQUENCE</scope>
    <source>
        <strain evidence="1">BDU141951</strain>
    </source>
</reference>
<protein>
    <submittedName>
        <fullName evidence="1">Uncharacterized protein</fullName>
    </submittedName>
</protein>
<name>A0A0C1Y418_9CYAN</name>
<organism evidence="1">
    <name type="scientific">Lyngbya confervoides BDU141951</name>
    <dbReference type="NCBI Taxonomy" id="1574623"/>
    <lineage>
        <taxon>Bacteria</taxon>
        <taxon>Bacillati</taxon>
        <taxon>Cyanobacteriota</taxon>
        <taxon>Cyanophyceae</taxon>
        <taxon>Oscillatoriophycideae</taxon>
        <taxon>Oscillatoriales</taxon>
        <taxon>Microcoleaceae</taxon>
        <taxon>Lyngbya</taxon>
    </lineage>
</organism>
<evidence type="ECO:0000313" key="1">
    <source>
        <dbReference type="EMBL" id="NEV68045.1"/>
    </source>
</evidence>
<proteinExistence type="predicted"/>
<reference evidence="1" key="3">
    <citation type="submission" date="2020-02" db="EMBL/GenBank/DDBJ databases">
        <authorList>
            <person name="Sarangi A.N."/>
            <person name="Ghosh S."/>
            <person name="Mukherjee M."/>
            <person name="Tripathy S."/>
        </authorList>
    </citation>
    <scope>NUCLEOTIDE SEQUENCE</scope>
    <source>
        <strain evidence="1">BDU141951</strain>
    </source>
</reference>
<sequence>MTDVRVNGVRHPSPVAERFNTGLDASPHYQLSARPEEPKPSWLDEFNNQADEAGYLLINAATLGIGGWALDKLGLINRVDKESEFFKTGESVDTALGLISLGGLVKSGIKKAGRIWNGISNLAVSASQTIRKAEHLSFRRTLKGVKDFTNETLGVAFRLDHRKTFFKAFPHLEGKVVVHHAIERNVLKNYPGLIDELEMHSLQNLRGIPKELNNSLHLSEIQKIWKRFYKSHPTPTREDLIQQAAQIDDLFGHLFNPPIR</sequence>
<accession>A0A0C1Y418</accession>
<dbReference type="AlphaFoldDB" id="A0A0C1Y418"/>